<dbReference type="GO" id="GO:0004139">
    <property type="term" value="F:deoxyribose-phosphate aldolase activity"/>
    <property type="evidence" value="ECO:0007669"/>
    <property type="project" value="UniProtKB-UniRule"/>
</dbReference>
<organism evidence="8 9">
    <name type="scientific">candidate division WOR-3 bacterium RBG_13_43_14</name>
    <dbReference type="NCBI Taxonomy" id="1802590"/>
    <lineage>
        <taxon>Bacteria</taxon>
        <taxon>Bacteria division WOR-3</taxon>
    </lineage>
</organism>
<dbReference type="FunFam" id="3.20.20.70:FF:000044">
    <property type="entry name" value="Deoxyribose-phosphate aldolase"/>
    <property type="match status" value="1"/>
</dbReference>
<dbReference type="Proteomes" id="UP000177025">
    <property type="component" value="Unassembled WGS sequence"/>
</dbReference>
<evidence type="ECO:0000256" key="2">
    <source>
        <dbReference type="ARBA" id="ARBA00022490"/>
    </source>
</evidence>
<evidence type="ECO:0000256" key="7">
    <source>
        <dbReference type="HAMAP-Rule" id="MF_00114"/>
    </source>
</evidence>
<feature type="active site" description="Proton donor/acceptor" evidence="7">
    <location>
        <position position="89"/>
    </location>
</feature>
<dbReference type="InterPro" id="IPR002915">
    <property type="entry name" value="DeoC/FbaB/LacD_aldolase"/>
</dbReference>
<evidence type="ECO:0000256" key="3">
    <source>
        <dbReference type="ARBA" id="ARBA00023239"/>
    </source>
</evidence>
<dbReference type="GO" id="GO:0006018">
    <property type="term" value="P:2-deoxyribose 1-phosphate catabolic process"/>
    <property type="evidence" value="ECO:0007669"/>
    <property type="project" value="UniProtKB-UniRule"/>
</dbReference>
<evidence type="ECO:0000256" key="6">
    <source>
        <dbReference type="ARBA" id="ARBA00056337"/>
    </source>
</evidence>
<dbReference type="NCBIfam" id="TIGR00126">
    <property type="entry name" value="deoC"/>
    <property type="match status" value="1"/>
</dbReference>
<dbReference type="EC" id="4.1.2.4" evidence="7"/>
<dbReference type="GO" id="GO:0016052">
    <property type="term" value="P:carbohydrate catabolic process"/>
    <property type="evidence" value="ECO:0007669"/>
    <property type="project" value="TreeGrafter"/>
</dbReference>
<dbReference type="PANTHER" id="PTHR10889">
    <property type="entry name" value="DEOXYRIBOSE-PHOSPHATE ALDOLASE"/>
    <property type="match status" value="1"/>
</dbReference>
<dbReference type="HAMAP" id="MF_00114">
    <property type="entry name" value="DeoC_type1"/>
    <property type="match status" value="1"/>
</dbReference>
<dbReference type="PANTHER" id="PTHR10889:SF1">
    <property type="entry name" value="DEOXYRIBOSE-PHOSPHATE ALDOLASE"/>
    <property type="match status" value="1"/>
</dbReference>
<dbReference type="SMART" id="SM01133">
    <property type="entry name" value="DeoC"/>
    <property type="match status" value="1"/>
</dbReference>
<dbReference type="CDD" id="cd00959">
    <property type="entry name" value="DeoC"/>
    <property type="match status" value="1"/>
</dbReference>
<comment type="function">
    <text evidence="6 7">Catalyzes a reversible aldol reaction between acetaldehyde and D-glyceraldehyde 3-phosphate to generate 2-deoxy-D-ribose 5-phosphate.</text>
</comment>
<keyword evidence="3 7" id="KW-0456">Lyase</keyword>
<gene>
    <name evidence="7" type="primary">deoC</name>
    <name evidence="8" type="ORF">A2Y85_05620</name>
</gene>
<feature type="active site" description="Proton donor/acceptor" evidence="7">
    <location>
        <position position="180"/>
    </location>
</feature>
<dbReference type="SUPFAM" id="SSF51569">
    <property type="entry name" value="Aldolase"/>
    <property type="match status" value="1"/>
</dbReference>
<dbReference type="GO" id="GO:0005737">
    <property type="term" value="C:cytoplasm"/>
    <property type="evidence" value="ECO:0007669"/>
    <property type="project" value="UniProtKB-SubCell"/>
</dbReference>
<feature type="active site" description="Schiff-base intermediate with acetaldehyde" evidence="7">
    <location>
        <position position="151"/>
    </location>
</feature>
<sequence length="226" mass="24800">MDNIAHYIDQTILKPEANREEIEKFIEEVIQYDFYAAVVNPCWLELIHKELPANIKRCSVVGFPLGASSTKVKVKAVEDLILKGCDEIDMVMNIGYFKSRDYKNVSADITAVVESAQGHVVKVIIETCLLSDAEKKDAAKLIIESGAHFVKTSTGFNKEGALVRDVKLLRDAVGHDFGVKASGGIRDYDTGITMINAGANRIGTSAGVSIVKCMKKRGLTDNSYKK</sequence>
<proteinExistence type="inferred from homology"/>
<dbReference type="Gene3D" id="3.20.20.70">
    <property type="entry name" value="Aldolase class I"/>
    <property type="match status" value="1"/>
</dbReference>
<dbReference type="Pfam" id="PF01791">
    <property type="entry name" value="DeoC"/>
    <property type="match status" value="1"/>
</dbReference>
<evidence type="ECO:0000313" key="9">
    <source>
        <dbReference type="Proteomes" id="UP000177025"/>
    </source>
</evidence>
<dbReference type="AlphaFoldDB" id="A0A1F4UF90"/>
<protein>
    <recommendedName>
        <fullName evidence="7">Deoxyribose-phosphate aldolase</fullName>
        <shortName evidence="7">DERA</shortName>
        <ecNumber evidence="7">4.1.2.4</ecNumber>
    </recommendedName>
    <alternativeName>
        <fullName evidence="7">2-deoxy-D-ribose 5-phosphate aldolase</fullName>
    </alternativeName>
    <alternativeName>
        <fullName evidence="7">Phosphodeoxyriboaldolase</fullName>
        <shortName evidence="7">Deoxyriboaldolase</shortName>
    </alternativeName>
</protein>
<evidence type="ECO:0000256" key="5">
    <source>
        <dbReference type="ARBA" id="ARBA00048791"/>
    </source>
</evidence>
<comment type="caution">
    <text evidence="8">The sequence shown here is derived from an EMBL/GenBank/DDBJ whole genome shotgun (WGS) entry which is preliminary data.</text>
</comment>
<dbReference type="UniPathway" id="UPA00002">
    <property type="reaction ID" value="UER00468"/>
</dbReference>
<name>A0A1F4UF90_UNCW3</name>
<comment type="subcellular location">
    <subcellularLocation>
        <location evidence="7">Cytoplasm</location>
    </subcellularLocation>
</comment>
<comment type="pathway">
    <text evidence="7">Carbohydrate degradation; 2-deoxy-D-ribose 1-phosphate degradation; D-glyceraldehyde 3-phosphate and acetaldehyde from 2-deoxy-alpha-D-ribose 1-phosphate: step 2/2.</text>
</comment>
<dbReference type="PIRSF" id="PIRSF001357">
    <property type="entry name" value="DeoC"/>
    <property type="match status" value="1"/>
</dbReference>
<dbReference type="InterPro" id="IPR028581">
    <property type="entry name" value="DeoC_typeI"/>
</dbReference>
<keyword evidence="2 7" id="KW-0963">Cytoplasm</keyword>
<comment type="similarity">
    <text evidence="1 7">Belongs to the DeoC/FbaB aldolase family. DeoC type 1 subfamily.</text>
</comment>
<accession>A0A1F4UF90</accession>
<keyword evidence="4 7" id="KW-0704">Schiff base</keyword>
<dbReference type="EMBL" id="MEUM01000015">
    <property type="protein sequence ID" value="OGC43591.1"/>
    <property type="molecule type" value="Genomic_DNA"/>
</dbReference>
<comment type="catalytic activity">
    <reaction evidence="5 7">
        <text>2-deoxy-D-ribose 5-phosphate = D-glyceraldehyde 3-phosphate + acetaldehyde</text>
        <dbReference type="Rhea" id="RHEA:12821"/>
        <dbReference type="ChEBI" id="CHEBI:15343"/>
        <dbReference type="ChEBI" id="CHEBI:59776"/>
        <dbReference type="ChEBI" id="CHEBI:62877"/>
        <dbReference type="EC" id="4.1.2.4"/>
    </reaction>
</comment>
<evidence type="ECO:0000256" key="4">
    <source>
        <dbReference type="ARBA" id="ARBA00023270"/>
    </source>
</evidence>
<reference evidence="8 9" key="1">
    <citation type="journal article" date="2016" name="Nat. Commun.">
        <title>Thousands of microbial genomes shed light on interconnected biogeochemical processes in an aquifer system.</title>
        <authorList>
            <person name="Anantharaman K."/>
            <person name="Brown C.T."/>
            <person name="Hug L.A."/>
            <person name="Sharon I."/>
            <person name="Castelle C.J."/>
            <person name="Probst A.J."/>
            <person name="Thomas B.C."/>
            <person name="Singh A."/>
            <person name="Wilkins M.J."/>
            <person name="Karaoz U."/>
            <person name="Brodie E.L."/>
            <person name="Williams K.H."/>
            <person name="Hubbard S.S."/>
            <person name="Banfield J.F."/>
        </authorList>
    </citation>
    <scope>NUCLEOTIDE SEQUENCE [LARGE SCALE GENOMIC DNA]</scope>
</reference>
<dbReference type="InterPro" id="IPR013785">
    <property type="entry name" value="Aldolase_TIM"/>
</dbReference>
<dbReference type="InterPro" id="IPR011343">
    <property type="entry name" value="DeoC"/>
</dbReference>
<dbReference type="GO" id="GO:0009264">
    <property type="term" value="P:deoxyribonucleotide catabolic process"/>
    <property type="evidence" value="ECO:0007669"/>
    <property type="project" value="UniProtKB-UniRule"/>
</dbReference>
<evidence type="ECO:0000256" key="1">
    <source>
        <dbReference type="ARBA" id="ARBA00010936"/>
    </source>
</evidence>
<evidence type="ECO:0000313" key="8">
    <source>
        <dbReference type="EMBL" id="OGC43591.1"/>
    </source>
</evidence>